<evidence type="ECO:0000313" key="2">
    <source>
        <dbReference type="EMBL" id="QDU80749.1"/>
    </source>
</evidence>
<dbReference type="RefSeq" id="WP_144995992.1">
    <property type="nucleotide sequence ID" value="NZ_CP036281.1"/>
</dbReference>
<dbReference type="Gene3D" id="4.10.1210.10">
    <property type="entry name" value="Atu1913-like"/>
    <property type="match status" value="1"/>
</dbReference>
<protein>
    <recommendedName>
        <fullName evidence="1">DUF1883 domain-containing protein</fullName>
    </recommendedName>
</protein>
<dbReference type="InterPro" id="IPR015073">
    <property type="entry name" value="DUF1883"/>
</dbReference>
<keyword evidence="3" id="KW-1185">Reference proteome</keyword>
<accession>A0A518CNF5</accession>
<dbReference type="OrthoDB" id="7285215at2"/>
<dbReference type="KEGG" id="plon:Pla110_24820"/>
<feature type="domain" description="DUF1883" evidence="1">
    <location>
        <begin position="1"/>
        <end position="86"/>
    </location>
</feature>
<organism evidence="2 3">
    <name type="scientific">Polystyrenella longa</name>
    <dbReference type="NCBI Taxonomy" id="2528007"/>
    <lineage>
        <taxon>Bacteria</taxon>
        <taxon>Pseudomonadati</taxon>
        <taxon>Planctomycetota</taxon>
        <taxon>Planctomycetia</taxon>
        <taxon>Planctomycetales</taxon>
        <taxon>Planctomycetaceae</taxon>
        <taxon>Polystyrenella</taxon>
    </lineage>
</organism>
<proteinExistence type="predicted"/>
<dbReference type="AlphaFoldDB" id="A0A518CNF5"/>
<dbReference type="SUPFAM" id="SSF141099">
    <property type="entry name" value="Atu1913-like"/>
    <property type="match status" value="1"/>
</dbReference>
<sequence length="90" mass="9942">MNFLHYEVDLSTGDVVEVTLDKQANVRVLDEGNYSRYQRGEQHTYYGGLAKESPVRIASPHAGHWHVVIDLGGYAGTVQASVRVVRGSNV</sequence>
<evidence type="ECO:0000313" key="3">
    <source>
        <dbReference type="Proteomes" id="UP000317178"/>
    </source>
</evidence>
<dbReference type="Proteomes" id="UP000317178">
    <property type="component" value="Chromosome"/>
</dbReference>
<reference evidence="2 3" key="1">
    <citation type="submission" date="2019-02" db="EMBL/GenBank/DDBJ databases">
        <title>Deep-cultivation of Planctomycetes and their phenomic and genomic characterization uncovers novel biology.</title>
        <authorList>
            <person name="Wiegand S."/>
            <person name="Jogler M."/>
            <person name="Boedeker C."/>
            <person name="Pinto D."/>
            <person name="Vollmers J."/>
            <person name="Rivas-Marin E."/>
            <person name="Kohn T."/>
            <person name="Peeters S.H."/>
            <person name="Heuer A."/>
            <person name="Rast P."/>
            <person name="Oberbeckmann S."/>
            <person name="Bunk B."/>
            <person name="Jeske O."/>
            <person name="Meyerdierks A."/>
            <person name="Storesund J.E."/>
            <person name="Kallscheuer N."/>
            <person name="Luecker S."/>
            <person name="Lage O.M."/>
            <person name="Pohl T."/>
            <person name="Merkel B.J."/>
            <person name="Hornburger P."/>
            <person name="Mueller R.-W."/>
            <person name="Bruemmer F."/>
            <person name="Labrenz M."/>
            <person name="Spormann A.M."/>
            <person name="Op den Camp H."/>
            <person name="Overmann J."/>
            <person name="Amann R."/>
            <person name="Jetten M.S.M."/>
            <person name="Mascher T."/>
            <person name="Medema M.H."/>
            <person name="Devos D.P."/>
            <person name="Kaster A.-K."/>
            <person name="Ovreas L."/>
            <person name="Rohde M."/>
            <person name="Galperin M.Y."/>
            <person name="Jogler C."/>
        </authorList>
    </citation>
    <scope>NUCLEOTIDE SEQUENCE [LARGE SCALE GENOMIC DNA]</scope>
    <source>
        <strain evidence="2 3">Pla110</strain>
    </source>
</reference>
<evidence type="ECO:0000259" key="1">
    <source>
        <dbReference type="Pfam" id="PF08980"/>
    </source>
</evidence>
<dbReference type="Pfam" id="PF08980">
    <property type="entry name" value="DUF1883"/>
    <property type="match status" value="1"/>
</dbReference>
<dbReference type="EMBL" id="CP036281">
    <property type="protein sequence ID" value="QDU80749.1"/>
    <property type="molecule type" value="Genomic_DNA"/>
</dbReference>
<dbReference type="InterPro" id="IPR036488">
    <property type="entry name" value="DUF1883-like_sf"/>
</dbReference>
<name>A0A518CNF5_9PLAN</name>
<gene>
    <name evidence="2" type="ORF">Pla110_24820</name>
</gene>